<dbReference type="SUPFAM" id="SSF52768">
    <property type="entry name" value="Arginase/deacetylase"/>
    <property type="match status" value="1"/>
</dbReference>
<feature type="domain" description="Histone deacetylase" evidence="11">
    <location>
        <begin position="433"/>
        <end position="746"/>
    </location>
</feature>
<evidence type="ECO:0000256" key="4">
    <source>
        <dbReference type="ARBA" id="ARBA00022491"/>
    </source>
</evidence>
<dbReference type="Pfam" id="PF09757">
    <property type="entry name" value="Arb2-like"/>
    <property type="match status" value="1"/>
</dbReference>
<dbReference type="GO" id="GO:0141221">
    <property type="term" value="F:histone deacetylase activity, hydrolytic mechanism"/>
    <property type="evidence" value="ECO:0007669"/>
    <property type="project" value="UniProtKB-EC"/>
</dbReference>
<dbReference type="EMBL" id="KZ819377">
    <property type="protein sequence ID" value="PWN42654.1"/>
    <property type="molecule type" value="Genomic_DNA"/>
</dbReference>
<evidence type="ECO:0000256" key="7">
    <source>
        <dbReference type="ARBA" id="ARBA00023015"/>
    </source>
</evidence>
<dbReference type="FunCoup" id="A0A316VZB7">
    <property type="interactions" value="57"/>
</dbReference>
<evidence type="ECO:0000259" key="12">
    <source>
        <dbReference type="Pfam" id="PF09757"/>
    </source>
</evidence>
<name>A0A316VZB7_9BASI</name>
<dbReference type="Gene3D" id="3.40.800.20">
    <property type="entry name" value="Histone deacetylase domain"/>
    <property type="match status" value="1"/>
</dbReference>
<sequence>MSQRSSQGPFTQGPPEVIMIDDSDDEELPPVSSIASTSRNTLSGQTKQEAALIISEESDSAQAEEISGSVEGLPQEPPASGQPQATPHVQRQVVTNAANAGEDVEMEDPAEGPSSSRLATPPPREAVDAAPGEQAASAAEPRSVAISTSLAGPGIRLADVLKSPAPPERSLSSASPSRSQTHSHAGPSVLMDGSRPRAMGSVQGEVPYEEALQAAARATAAQRTAESAQLVRPVANTVTSSTVQRFDRDSTSEAFASPVGALADPATTSAPSEIADAKSFADLSEAKASEAHVVTSEPQRTPAWHPQGVLYPESRSISTPQELVDLVANPDPSLDLNAVAELARGLPAGPGGIGMSASIDLAESGELLLRTLQASNLQLAAGQVLQYAPSVQPRHGLPAHPDVLRTGLVYSPAMMLHCPPQNMDEDPEVYDRHPEQPKRISEIYQKLVAHGCAMRMKKINIREVTKEETMLVHEEGVWDGVEITAFHTLDVLGLISQQLEASSSLYINQHSAKCARLSAGGVIEMVDAVVSGTIRNGFAIVRPPGHHAEPSKSMGFCFYNNVAIATKWVMEKYKNAVKPVKRVLILDWKRGATSTRDVHHGNGTQDAFWSDPNVLYISVHRHEDGKFFPGGEDGGMDKVGGGAGCGFNVNIPWPAAGMGDGEYIAAFQHIVMPIAYEFNPDLVIISAGFDAAYGDPLGECLVLPAAYAHMTYMLSGLAEGRCVAALEGGYNLEAIANSALKVTETLLGDPAPMPANLTCNALASATIRQVKRAQSRYWRSIHWDDNDPSAYDDAGLPAYSLSDVLRSHREAELLSTLPLALIPMGDPKETIVDETGVVRGKGRNVMTLPHSKEDDDEGQYDCRGSVICSADLLDRTPPRKTILLFAHSLGDVRIERPGLDIYAEKEAAHLVDATRTILDWALARDIGILDVSVPSLAASNEHAVDAVASGEALSRLQKVQTAADQLLLYIWDNYLSLVLGAKTDVILIGHGSACEAIMTLLKNREPTQFTKQVKAIVHVLAHSTIPVLPKDRPELRAWYGQVSKVFLPHDHALFAVGAQERFGRRLGNIERAPAAPPGTRERPIDLLHRAASDILQFIEKQLAAHTLNGSAGQQPKKKTISAAPLASPRDSLHPAGMPNGSAPMVADSDEVVFVSSAQS</sequence>
<dbReference type="OrthoDB" id="424012at2759"/>
<reference evidence="13 14" key="1">
    <citation type="journal article" date="2018" name="Mol. Biol. Evol.">
        <title>Broad Genomic Sampling Reveals a Smut Pathogenic Ancestry of the Fungal Clade Ustilaginomycotina.</title>
        <authorList>
            <person name="Kijpornyongpan T."/>
            <person name="Mondo S.J."/>
            <person name="Barry K."/>
            <person name="Sandor L."/>
            <person name="Lee J."/>
            <person name="Lipzen A."/>
            <person name="Pangilinan J."/>
            <person name="LaButti K."/>
            <person name="Hainaut M."/>
            <person name="Henrissat B."/>
            <person name="Grigoriev I.V."/>
            <person name="Spatafora J.W."/>
            <person name="Aime M.C."/>
        </authorList>
    </citation>
    <scope>NUCLEOTIDE SEQUENCE [LARGE SCALE GENOMIC DNA]</scope>
    <source>
        <strain evidence="13 14">MCA 4658</strain>
    </source>
</reference>
<evidence type="ECO:0000256" key="9">
    <source>
        <dbReference type="ARBA" id="ARBA00023242"/>
    </source>
</evidence>
<dbReference type="InterPro" id="IPR000286">
    <property type="entry name" value="HDACs"/>
</dbReference>
<evidence type="ECO:0000256" key="8">
    <source>
        <dbReference type="ARBA" id="ARBA00023163"/>
    </source>
</evidence>
<evidence type="ECO:0000256" key="3">
    <source>
        <dbReference type="ARBA" id="ARBA00012111"/>
    </source>
</evidence>
<dbReference type="EC" id="3.5.1.98" evidence="3"/>
<comment type="similarity">
    <text evidence="2">Belongs to the histone deacetylase family. HD type 2 subfamily.</text>
</comment>
<feature type="domain" description="Arb2-like" evidence="12">
    <location>
        <begin position="865"/>
        <end position="1074"/>
    </location>
</feature>
<dbReference type="STRING" id="1522189.A0A316VZB7"/>
<keyword evidence="7" id="KW-0805">Transcription regulation</keyword>
<dbReference type="Proteomes" id="UP000245783">
    <property type="component" value="Unassembled WGS sequence"/>
</dbReference>
<evidence type="ECO:0000313" key="13">
    <source>
        <dbReference type="EMBL" id="PWN42654.1"/>
    </source>
</evidence>
<protein>
    <recommendedName>
        <fullName evidence="3">histone deacetylase</fullName>
        <ecNumber evidence="3">3.5.1.98</ecNumber>
    </recommendedName>
</protein>
<keyword evidence="14" id="KW-1185">Reference proteome</keyword>
<gene>
    <name evidence="13" type="ORF">IE81DRAFT_330025</name>
</gene>
<dbReference type="GO" id="GO:0000118">
    <property type="term" value="C:histone deacetylase complex"/>
    <property type="evidence" value="ECO:0007669"/>
    <property type="project" value="TreeGrafter"/>
</dbReference>
<feature type="compositionally biased region" description="Low complexity" evidence="10">
    <location>
        <begin position="168"/>
        <end position="179"/>
    </location>
</feature>
<keyword evidence="9" id="KW-0539">Nucleus</keyword>
<evidence type="ECO:0000256" key="5">
    <source>
        <dbReference type="ARBA" id="ARBA00022801"/>
    </source>
</evidence>
<proteinExistence type="inferred from homology"/>
<dbReference type="Pfam" id="PF00850">
    <property type="entry name" value="Hist_deacetyl"/>
    <property type="match status" value="1"/>
</dbReference>
<feature type="region of interest" description="Disordered" evidence="10">
    <location>
        <begin position="1"/>
        <end position="145"/>
    </location>
</feature>
<organism evidence="13 14">
    <name type="scientific">Ceraceosorus guamensis</name>
    <dbReference type="NCBI Taxonomy" id="1522189"/>
    <lineage>
        <taxon>Eukaryota</taxon>
        <taxon>Fungi</taxon>
        <taxon>Dikarya</taxon>
        <taxon>Basidiomycota</taxon>
        <taxon>Ustilaginomycotina</taxon>
        <taxon>Exobasidiomycetes</taxon>
        <taxon>Ceraceosorales</taxon>
        <taxon>Ceraceosoraceae</taxon>
        <taxon>Ceraceosorus</taxon>
    </lineage>
</organism>
<evidence type="ECO:0000256" key="10">
    <source>
        <dbReference type="SAM" id="MobiDB-lite"/>
    </source>
</evidence>
<evidence type="ECO:0000256" key="2">
    <source>
        <dbReference type="ARBA" id="ARBA00007738"/>
    </source>
</evidence>
<accession>A0A316VZB7</accession>
<keyword evidence="6" id="KW-0156">Chromatin regulator</keyword>
<feature type="compositionally biased region" description="Polar residues" evidence="10">
    <location>
        <begin position="1"/>
        <end position="10"/>
    </location>
</feature>
<dbReference type="PANTHER" id="PTHR10625:SF5">
    <property type="entry name" value="HISTONE DEACETYLASE"/>
    <property type="match status" value="1"/>
</dbReference>
<evidence type="ECO:0000259" key="11">
    <source>
        <dbReference type="Pfam" id="PF00850"/>
    </source>
</evidence>
<feature type="compositionally biased region" description="Low complexity" evidence="10">
    <location>
        <begin position="129"/>
        <end position="141"/>
    </location>
</feature>
<dbReference type="InterPro" id="IPR019154">
    <property type="entry name" value="Arb2-like_domain"/>
</dbReference>
<dbReference type="GO" id="GO:0040029">
    <property type="term" value="P:epigenetic regulation of gene expression"/>
    <property type="evidence" value="ECO:0007669"/>
    <property type="project" value="TreeGrafter"/>
</dbReference>
<evidence type="ECO:0000313" key="14">
    <source>
        <dbReference type="Proteomes" id="UP000245783"/>
    </source>
</evidence>
<dbReference type="InParanoid" id="A0A316VZB7"/>
<evidence type="ECO:0000256" key="6">
    <source>
        <dbReference type="ARBA" id="ARBA00022853"/>
    </source>
</evidence>
<keyword evidence="8" id="KW-0804">Transcription</keyword>
<dbReference type="InterPro" id="IPR037138">
    <property type="entry name" value="His_deacetylse_dom_sf"/>
</dbReference>
<comment type="subcellular location">
    <subcellularLocation>
        <location evidence="1">Nucleus</location>
    </subcellularLocation>
</comment>
<feature type="compositionally biased region" description="Polar residues" evidence="10">
    <location>
        <begin position="81"/>
        <end position="98"/>
    </location>
</feature>
<evidence type="ECO:0000256" key="1">
    <source>
        <dbReference type="ARBA" id="ARBA00004123"/>
    </source>
</evidence>
<keyword evidence="4" id="KW-0678">Repressor</keyword>
<feature type="compositionally biased region" description="Polar residues" evidence="10">
    <location>
        <begin position="33"/>
        <end position="48"/>
    </location>
</feature>
<dbReference type="RefSeq" id="XP_025369814.1">
    <property type="nucleotide sequence ID" value="XM_025515175.1"/>
</dbReference>
<keyword evidence="5" id="KW-0378">Hydrolase</keyword>
<feature type="region of interest" description="Disordered" evidence="10">
    <location>
        <begin position="1108"/>
        <end position="1146"/>
    </location>
</feature>
<dbReference type="GeneID" id="37037045"/>
<dbReference type="AlphaFoldDB" id="A0A316VZB7"/>
<feature type="region of interest" description="Disordered" evidence="10">
    <location>
        <begin position="160"/>
        <end position="200"/>
    </location>
</feature>
<dbReference type="InterPro" id="IPR023801">
    <property type="entry name" value="His_deacetylse_dom"/>
</dbReference>
<dbReference type="InterPro" id="IPR023696">
    <property type="entry name" value="Ureohydrolase_dom_sf"/>
</dbReference>
<dbReference type="PRINTS" id="PR01270">
    <property type="entry name" value="HDASUPER"/>
</dbReference>
<dbReference type="PANTHER" id="PTHR10625">
    <property type="entry name" value="HISTONE DEACETYLASE HDAC1-RELATED"/>
    <property type="match status" value="1"/>
</dbReference>
<feature type="compositionally biased region" description="Acidic residues" evidence="10">
    <location>
        <begin position="19"/>
        <end position="28"/>
    </location>
</feature>